<dbReference type="GeneID" id="120625419"/>
<reference evidence="2" key="2">
    <citation type="submission" date="2013-05" db="EMBL/GenBank/DDBJ databases">
        <authorList>
            <person name="Carter J.-M."/>
            <person name="Baker S.C."/>
            <person name="Pink R."/>
            <person name="Carter D.R.F."/>
            <person name="Collins A."/>
            <person name="Tomlin J."/>
            <person name="Gibbs M."/>
            <person name="Breuker C.J."/>
        </authorList>
    </citation>
    <scope>NUCLEOTIDE SEQUENCE</scope>
    <source>
        <tissue evidence="2">Ovary</tissue>
    </source>
</reference>
<evidence type="ECO:0000313" key="2">
    <source>
        <dbReference type="EMBL" id="JAA78831.1"/>
    </source>
</evidence>
<protein>
    <submittedName>
        <fullName evidence="2">Uncharacterized protein</fullName>
    </submittedName>
</protein>
<name>S4NJE9_9NEOP</name>
<reference evidence="2" key="1">
    <citation type="journal article" date="2013" name="BMC Genomics">
        <title>Unscrambling butterfly oogenesis.</title>
        <authorList>
            <person name="Carter J.M."/>
            <person name="Baker S.C."/>
            <person name="Pink R."/>
            <person name="Carter D.R."/>
            <person name="Collins A."/>
            <person name="Tomlin J."/>
            <person name="Gibbs M."/>
            <person name="Breuker C.J."/>
        </authorList>
    </citation>
    <scope>NUCLEOTIDE SEQUENCE</scope>
    <source>
        <tissue evidence="2">Ovary</tissue>
    </source>
</reference>
<evidence type="ECO:0000256" key="1">
    <source>
        <dbReference type="SAM" id="SignalP"/>
    </source>
</evidence>
<dbReference type="AlphaFoldDB" id="S4NJE9"/>
<feature type="chain" id="PRO_5004521616" evidence="1">
    <location>
        <begin position="18"/>
        <end position="185"/>
    </location>
</feature>
<keyword evidence="1" id="KW-0732">Signal</keyword>
<dbReference type="EMBL" id="GAIX01013729">
    <property type="protein sequence ID" value="JAA78831.1"/>
    <property type="molecule type" value="Transcribed_RNA"/>
</dbReference>
<dbReference type="RefSeq" id="XP_039748414.1">
    <property type="nucleotide sequence ID" value="XM_039892480.1"/>
</dbReference>
<feature type="signal peptide" evidence="1">
    <location>
        <begin position="1"/>
        <end position="17"/>
    </location>
</feature>
<sequence length="185" mass="20231">MFVLVFIIAVSYVGVHSQRCAVPSYSPYLEQYNPIVITRLPYESPQILPCEGIYVQQTQPNIATAMPVAVMPETTMYLQQTVVPEIAMPVTTTPVIPFITELPNCPDICFSDILASPLGCLDPILTIYGTKDVCPLPNLPVSPLLPAASPVSALAPPFSRLLPPVSDCDCYNQYLKRVPIPPPFI</sequence>
<organism evidence="2">
    <name type="scientific">Pararge aegeria</name>
    <name type="common">speckled wood butterfly</name>
    <dbReference type="NCBI Taxonomy" id="116150"/>
    <lineage>
        <taxon>Eukaryota</taxon>
        <taxon>Metazoa</taxon>
        <taxon>Ecdysozoa</taxon>
        <taxon>Arthropoda</taxon>
        <taxon>Hexapoda</taxon>
        <taxon>Insecta</taxon>
        <taxon>Pterygota</taxon>
        <taxon>Neoptera</taxon>
        <taxon>Endopterygota</taxon>
        <taxon>Lepidoptera</taxon>
        <taxon>Glossata</taxon>
        <taxon>Ditrysia</taxon>
        <taxon>Papilionoidea</taxon>
        <taxon>Nymphalidae</taxon>
        <taxon>Satyrinae</taxon>
        <taxon>Satyrini</taxon>
        <taxon>Parargina</taxon>
        <taxon>Pararge</taxon>
    </lineage>
</organism>
<proteinExistence type="predicted"/>
<accession>S4NJE9</accession>